<keyword evidence="2" id="KW-0804">Transcription</keyword>
<dbReference type="InterPro" id="IPR011075">
    <property type="entry name" value="TetR_C"/>
</dbReference>
<dbReference type="Pfam" id="PF16925">
    <property type="entry name" value="TetR_C_13"/>
    <property type="match status" value="1"/>
</dbReference>
<sequence length="111" mass="11686">MPDEAAVACTDPDHPAGCLIVGAATDCSPQTADIEETLRARRTADVRLFETRLEEAVARGPLPGDTGTRSLAVCFAAVVQGMSQQARDGATEDRLRRTAEYATAAWPAPSA</sequence>
<keyword evidence="1" id="KW-0805">Transcription regulation</keyword>
<dbReference type="SUPFAM" id="SSF48498">
    <property type="entry name" value="Tetracyclin repressor-like, C-terminal domain"/>
    <property type="match status" value="1"/>
</dbReference>
<dbReference type="Gene3D" id="1.10.357.10">
    <property type="entry name" value="Tetracycline Repressor, domain 2"/>
    <property type="match status" value="1"/>
</dbReference>
<dbReference type="EMBL" id="JAATEM010000038">
    <property type="protein sequence ID" value="NJP53396.1"/>
    <property type="molecule type" value="Genomic_DNA"/>
</dbReference>
<dbReference type="PANTHER" id="PTHR47506:SF1">
    <property type="entry name" value="HTH-TYPE TRANSCRIPTIONAL REGULATOR YJDC"/>
    <property type="match status" value="1"/>
</dbReference>
<protein>
    <recommendedName>
        <fullName evidence="3">Tetracyclin repressor-like C-terminal domain-containing protein</fullName>
    </recommendedName>
</protein>
<comment type="caution">
    <text evidence="4">The sequence shown here is derived from an EMBL/GenBank/DDBJ whole genome shotgun (WGS) entry which is preliminary data.</text>
</comment>
<name>A0ABX1AG35_9ACTN</name>
<dbReference type="Proteomes" id="UP000730591">
    <property type="component" value="Unassembled WGS sequence"/>
</dbReference>
<dbReference type="PANTHER" id="PTHR47506">
    <property type="entry name" value="TRANSCRIPTIONAL REGULATORY PROTEIN"/>
    <property type="match status" value="1"/>
</dbReference>
<dbReference type="RefSeq" id="WP_167998234.1">
    <property type="nucleotide sequence ID" value="NZ_JAATEM010000038.1"/>
</dbReference>
<accession>A0ABX1AG35</accession>
<reference evidence="4 5" key="1">
    <citation type="submission" date="2020-03" db="EMBL/GenBank/DDBJ databases">
        <title>WGS of actinomycetes isolated from Thailand.</title>
        <authorList>
            <person name="Thawai C."/>
        </authorList>
    </citation>
    <scope>NUCLEOTIDE SEQUENCE [LARGE SCALE GENOMIC DNA]</scope>
    <source>
        <strain evidence="4 5">SBST2-5</strain>
    </source>
</reference>
<evidence type="ECO:0000313" key="4">
    <source>
        <dbReference type="EMBL" id="NJP53396.1"/>
    </source>
</evidence>
<keyword evidence="5" id="KW-1185">Reference proteome</keyword>
<evidence type="ECO:0000313" key="5">
    <source>
        <dbReference type="Proteomes" id="UP000730591"/>
    </source>
</evidence>
<proteinExistence type="predicted"/>
<evidence type="ECO:0000259" key="3">
    <source>
        <dbReference type="Pfam" id="PF16925"/>
    </source>
</evidence>
<evidence type="ECO:0000256" key="2">
    <source>
        <dbReference type="ARBA" id="ARBA00023163"/>
    </source>
</evidence>
<dbReference type="InterPro" id="IPR036271">
    <property type="entry name" value="Tet_transcr_reg_TetR-rel_C_sf"/>
</dbReference>
<organism evidence="4 5">
    <name type="scientific">Streptomyces composti</name>
    <dbReference type="NCBI Taxonomy" id="2720025"/>
    <lineage>
        <taxon>Bacteria</taxon>
        <taxon>Bacillati</taxon>
        <taxon>Actinomycetota</taxon>
        <taxon>Actinomycetes</taxon>
        <taxon>Kitasatosporales</taxon>
        <taxon>Streptomycetaceae</taxon>
        <taxon>Streptomyces</taxon>
    </lineage>
</organism>
<gene>
    <name evidence="4" type="ORF">HCJ93_25860</name>
</gene>
<feature type="domain" description="Tetracyclin repressor-like C-terminal" evidence="3">
    <location>
        <begin position="9"/>
        <end position="98"/>
    </location>
</feature>
<evidence type="ECO:0000256" key="1">
    <source>
        <dbReference type="ARBA" id="ARBA00023015"/>
    </source>
</evidence>